<feature type="transmembrane region" description="Helical" evidence="1">
    <location>
        <begin position="67"/>
        <end position="93"/>
    </location>
</feature>
<sequence length="213" mass="21702">MVKVSVCGGSGATRFFVESLRMAQRFFAWGPSVPQPLSPRLPVSSLAAVVRTSGTQRVGGAVVRRPVAVVAALVLLMEAVGIVVLNGVMATFVGAQRMSLDGMDPDVMVTATWGLGIGSGLFLALCGVLLLVAGIRDRAPGRFARIALITLAVVHGVLGAVAVGLVGWSAFVFLMVVLGLLVASLIVYGNDRSPAGPAEGDDQAAPVSGPAPA</sequence>
<protein>
    <submittedName>
        <fullName evidence="2">Uncharacterized protein</fullName>
    </submittedName>
</protein>
<dbReference type="HOGENOM" id="CLU_112484_0_0_11"/>
<keyword evidence="1" id="KW-0472">Membrane</keyword>
<gene>
    <name evidence="2" type="ORF">SSDG_00227</name>
</gene>
<feature type="transmembrane region" description="Helical" evidence="1">
    <location>
        <begin position="171"/>
        <end position="188"/>
    </location>
</feature>
<organism evidence="2 3">
    <name type="scientific">Streptomyces pristinaespiralis (strain ATCC 25486 / DSM 40338 / CBS 914.69 / JCM 4507 / KCC S-0507 / NBRC 13074 / NRRL 2958 / 5647)</name>
    <dbReference type="NCBI Taxonomy" id="457429"/>
    <lineage>
        <taxon>Bacteria</taxon>
        <taxon>Bacillati</taxon>
        <taxon>Actinomycetota</taxon>
        <taxon>Actinomycetes</taxon>
        <taxon>Kitasatosporales</taxon>
        <taxon>Streptomycetaceae</taxon>
        <taxon>Streptomyces</taxon>
    </lineage>
</organism>
<reference evidence="3" key="2">
    <citation type="submission" date="2009-10" db="EMBL/GenBank/DDBJ databases">
        <title>The genome sequence of Streptomyces pristinaespiralis strain ATCC 25486.</title>
        <authorList>
            <consortium name="The Broad Institute Genome Sequencing Platform"/>
            <consortium name="Broad Institute Microbial Sequencing Center"/>
            <person name="Fischbach M."/>
            <person name="Godfrey P."/>
            <person name="Ward D."/>
            <person name="Young S."/>
            <person name="Zeng Q."/>
            <person name="Koehrsen M."/>
            <person name="Alvarado L."/>
            <person name="Berlin A.M."/>
            <person name="Bochicchio J."/>
            <person name="Borenstein D."/>
            <person name="Chapman S.B."/>
            <person name="Chen Z."/>
            <person name="Engels R."/>
            <person name="Freedman E."/>
            <person name="Gellesch M."/>
            <person name="Goldberg J."/>
            <person name="Griggs A."/>
            <person name="Gujja S."/>
            <person name="Heilman E.R."/>
            <person name="Heiman D.I."/>
            <person name="Hepburn T.A."/>
            <person name="Howarth C."/>
            <person name="Jen D."/>
            <person name="Larson L."/>
            <person name="Lewis B."/>
            <person name="Mehta T."/>
            <person name="Park D."/>
            <person name="Pearson M."/>
            <person name="Richards J."/>
            <person name="Roberts A."/>
            <person name="Saif S."/>
            <person name="Shea T.D."/>
            <person name="Shenoy N."/>
            <person name="Sisk P."/>
            <person name="Stolte C."/>
            <person name="Sykes S.N."/>
            <person name="Thomson T."/>
            <person name="Walk T."/>
            <person name="White J."/>
            <person name="Yandava C."/>
            <person name="Straight P."/>
            <person name="Clardy J."/>
            <person name="Hung D."/>
            <person name="Kolter R."/>
            <person name="Mekalanos J."/>
            <person name="Walker S."/>
            <person name="Walsh C.T."/>
            <person name="Wieland-Brown L.C."/>
            <person name="Haas B."/>
            <person name="Nusbaum C."/>
            <person name="Birren B."/>
        </authorList>
    </citation>
    <scope>NUCLEOTIDE SEQUENCE [LARGE SCALE GENOMIC DNA]</scope>
    <source>
        <strain evidence="3">ATCC 25486 / DSM 40338 / CBS 914.69 / JCM 4507 / NBRC 13074 / NRRL 2958 / 5647</strain>
    </source>
</reference>
<dbReference type="EMBL" id="CM000950">
    <property type="protein sequence ID" value="EDY61912.1"/>
    <property type="molecule type" value="Genomic_DNA"/>
</dbReference>
<dbReference type="Proteomes" id="UP000002805">
    <property type="component" value="Chromosome"/>
</dbReference>
<proteinExistence type="predicted"/>
<keyword evidence="3" id="KW-1185">Reference proteome</keyword>
<evidence type="ECO:0000313" key="2">
    <source>
        <dbReference type="EMBL" id="EDY61912.1"/>
    </source>
</evidence>
<keyword evidence="1" id="KW-1133">Transmembrane helix</keyword>
<feature type="transmembrane region" description="Helical" evidence="1">
    <location>
        <begin position="113"/>
        <end position="134"/>
    </location>
</feature>
<reference evidence="3" key="1">
    <citation type="submission" date="2008-02" db="EMBL/GenBank/DDBJ databases">
        <authorList>
            <consortium name="The Broad Institute Genome Sequencing Platform"/>
            <person name="Fischbach M."/>
            <person name="Ward D."/>
            <person name="Young S."/>
            <person name="Jaffe D."/>
            <person name="Gnerre S."/>
            <person name="Berlin A."/>
            <person name="Heiman D."/>
            <person name="Hepburn T."/>
            <person name="Sykes S."/>
            <person name="Alvarado L."/>
            <person name="Kodira C.D."/>
            <person name="Straight P."/>
            <person name="Clardy J."/>
            <person name="Hung D."/>
            <person name="Kolter R."/>
            <person name="Mekalanos J."/>
            <person name="Walker S."/>
            <person name="Walsh C.T."/>
            <person name="Lander E."/>
            <person name="Galagan J."/>
            <person name="Nusbaum C."/>
            <person name="Birren B."/>
        </authorList>
    </citation>
    <scope>NUCLEOTIDE SEQUENCE [LARGE SCALE GENOMIC DNA]</scope>
    <source>
        <strain evidence="3">ATCC 25486 / DSM 40338 / CBS 914.69 / JCM 4507 / NBRC 13074 / NRRL 2958 / 5647</strain>
    </source>
</reference>
<keyword evidence="1" id="KW-0812">Transmembrane</keyword>
<accession>B5H501</accession>
<dbReference type="AlphaFoldDB" id="B5H501"/>
<dbReference type="eggNOG" id="ENOG50341UY">
    <property type="taxonomic scope" value="Bacteria"/>
</dbReference>
<evidence type="ECO:0000256" key="1">
    <source>
        <dbReference type="SAM" id="Phobius"/>
    </source>
</evidence>
<evidence type="ECO:0000313" key="3">
    <source>
        <dbReference type="Proteomes" id="UP000002805"/>
    </source>
</evidence>
<name>B5H501_STRE2</name>
<feature type="transmembrane region" description="Helical" evidence="1">
    <location>
        <begin position="146"/>
        <end position="165"/>
    </location>
</feature>